<dbReference type="Proteomes" id="UP000540423">
    <property type="component" value="Unassembled WGS sequence"/>
</dbReference>
<feature type="transmembrane region" description="Helical" evidence="1">
    <location>
        <begin position="86"/>
        <end position="107"/>
    </location>
</feature>
<dbReference type="EMBL" id="JACHEM010000024">
    <property type="protein sequence ID" value="MBB6439585.1"/>
    <property type="molecule type" value="Genomic_DNA"/>
</dbReference>
<dbReference type="AlphaFoldDB" id="A0A7X0HKY2"/>
<evidence type="ECO:0000313" key="3">
    <source>
        <dbReference type="Proteomes" id="UP000540423"/>
    </source>
</evidence>
<keyword evidence="3" id="KW-1185">Reference proteome</keyword>
<reference evidence="2 3" key="1">
    <citation type="submission" date="2020-08" db="EMBL/GenBank/DDBJ databases">
        <title>Genomic Encyclopedia of Type Strains, Phase IV (KMG-IV): sequencing the most valuable type-strain genomes for metagenomic binning, comparative biology and taxonomic classification.</title>
        <authorList>
            <person name="Goeker M."/>
        </authorList>
    </citation>
    <scope>NUCLEOTIDE SEQUENCE [LARGE SCALE GENOMIC DNA]</scope>
    <source>
        <strain evidence="2 3">DSM 40141</strain>
    </source>
</reference>
<sequence length="203" mass="21351">METAPTAATPDRPGGLPRDDSSLPFLAATCAVGCMASAITVTSHARLPFDHLWLSGAVWAGAAGIGFAAGWGLFRLFGFQRRTLTPRLAVISLALAFAAVWGVNSISSHIFMSSWARYEAELGGPGQCLAATPYGKDNASVVTWAATGDDRMEIWPGGSIPQGTPKGYKYPVLKLTHAVNGGTRPLAPADDASRELLQSYGCR</sequence>
<organism evidence="2 3">
    <name type="scientific">Streptomyces candidus</name>
    <dbReference type="NCBI Taxonomy" id="67283"/>
    <lineage>
        <taxon>Bacteria</taxon>
        <taxon>Bacillati</taxon>
        <taxon>Actinomycetota</taxon>
        <taxon>Actinomycetes</taxon>
        <taxon>Kitasatosporales</taxon>
        <taxon>Streptomycetaceae</taxon>
        <taxon>Streptomyces</taxon>
    </lineage>
</organism>
<evidence type="ECO:0000313" key="2">
    <source>
        <dbReference type="EMBL" id="MBB6439585.1"/>
    </source>
</evidence>
<keyword evidence="1" id="KW-1133">Transmembrane helix</keyword>
<comment type="caution">
    <text evidence="2">The sequence shown here is derived from an EMBL/GenBank/DDBJ whole genome shotgun (WGS) entry which is preliminary data.</text>
</comment>
<dbReference type="RefSeq" id="WP_229923722.1">
    <property type="nucleotide sequence ID" value="NZ_BNBN01000015.1"/>
</dbReference>
<proteinExistence type="predicted"/>
<keyword evidence="1" id="KW-0472">Membrane</keyword>
<name>A0A7X0HKY2_9ACTN</name>
<gene>
    <name evidence="2" type="ORF">HNQ79_006097</name>
</gene>
<evidence type="ECO:0000256" key="1">
    <source>
        <dbReference type="SAM" id="Phobius"/>
    </source>
</evidence>
<feature type="transmembrane region" description="Helical" evidence="1">
    <location>
        <begin position="23"/>
        <end position="41"/>
    </location>
</feature>
<protein>
    <submittedName>
        <fullName evidence="2">Uncharacterized protein</fullName>
    </submittedName>
</protein>
<accession>A0A7X0HKY2</accession>
<keyword evidence="1" id="KW-0812">Transmembrane</keyword>
<feature type="transmembrane region" description="Helical" evidence="1">
    <location>
        <begin position="53"/>
        <end position="74"/>
    </location>
</feature>